<proteinExistence type="inferred from homology"/>
<evidence type="ECO:0000259" key="3">
    <source>
        <dbReference type="Pfam" id="PF13556"/>
    </source>
</evidence>
<feature type="domain" description="CdaR GGDEF-like" evidence="4">
    <location>
        <begin position="182"/>
        <end position="292"/>
    </location>
</feature>
<sequence length="415" mass="44496">MTARTTGKAAANKPTSTDETEALRLRAATGRRLKAGIGTLATATLQRLDATLPWYRAMQPADRSWVGLVAQAGISSFVEWYRKPAAPLWIVADIFRAAPRELTRAISLQQTLQLVRVVVEVVEERVPDLAKVDDEAALREAVLRFSREVAFAAADVYAQAAEARGSWDARLEALVVDSLVRGESVDALASRTSALGWRSQGEVAVVVGQAPFRPTPQLTDELRRAAQKVAEDALVGIHEDRLIVVLGGSSDFRKSAAALADRFGPTSVVLGPTVATLAEAGRSAAAAVAARKAVAAWPSAPRPVTADELWPERAMAGDLDAQAELINRIYRPLEALGGSLLETVTIYLDCGNSLEATAREMYVHPNTVRYRLRKATETVGWDPTAARESFVIRAALVYGRLAASTGLSTTSNSAS</sequence>
<protein>
    <submittedName>
        <fullName evidence="5">Helix-turn-helix domain-containing protein</fullName>
    </submittedName>
</protein>
<dbReference type="EMBL" id="CP090958">
    <property type="protein sequence ID" value="WGW13422.1"/>
    <property type="molecule type" value="Genomic_DNA"/>
</dbReference>
<accession>A0ABY8QWT3</accession>
<keyword evidence="6" id="KW-1185">Reference proteome</keyword>
<organism evidence="5 6">
    <name type="scientific">Saxibacter everestensis</name>
    <dbReference type="NCBI Taxonomy" id="2909229"/>
    <lineage>
        <taxon>Bacteria</taxon>
        <taxon>Bacillati</taxon>
        <taxon>Actinomycetota</taxon>
        <taxon>Actinomycetes</taxon>
        <taxon>Micrococcales</taxon>
        <taxon>Brevibacteriaceae</taxon>
        <taxon>Saxibacter</taxon>
    </lineage>
</organism>
<evidence type="ECO:0000256" key="1">
    <source>
        <dbReference type="ARBA" id="ARBA00006754"/>
    </source>
</evidence>
<name>A0ABY8QWT3_9MICO</name>
<dbReference type="InterPro" id="IPR051448">
    <property type="entry name" value="CdaR-like_regulators"/>
</dbReference>
<dbReference type="InterPro" id="IPR041522">
    <property type="entry name" value="CdaR_GGDEF"/>
</dbReference>
<comment type="similarity">
    <text evidence="1">Belongs to the CdaR family.</text>
</comment>
<feature type="region of interest" description="Disordered" evidence="2">
    <location>
        <begin position="1"/>
        <end position="20"/>
    </location>
</feature>
<dbReference type="InterPro" id="IPR025736">
    <property type="entry name" value="PucR_C-HTH_dom"/>
</dbReference>
<evidence type="ECO:0000313" key="6">
    <source>
        <dbReference type="Proteomes" id="UP001209083"/>
    </source>
</evidence>
<dbReference type="Pfam" id="PF13556">
    <property type="entry name" value="HTH_30"/>
    <property type="match status" value="1"/>
</dbReference>
<evidence type="ECO:0000259" key="4">
    <source>
        <dbReference type="Pfam" id="PF17853"/>
    </source>
</evidence>
<feature type="domain" description="PucR C-terminal helix-turn-helix" evidence="3">
    <location>
        <begin position="340"/>
        <end position="396"/>
    </location>
</feature>
<dbReference type="Pfam" id="PF17853">
    <property type="entry name" value="GGDEF_2"/>
    <property type="match status" value="1"/>
</dbReference>
<evidence type="ECO:0000256" key="2">
    <source>
        <dbReference type="SAM" id="MobiDB-lite"/>
    </source>
</evidence>
<dbReference type="RefSeq" id="WP_349640245.1">
    <property type="nucleotide sequence ID" value="NZ_CP090958.1"/>
</dbReference>
<gene>
    <name evidence="5" type="ORF">LWF01_06605</name>
</gene>
<evidence type="ECO:0000313" key="5">
    <source>
        <dbReference type="EMBL" id="WGW13422.1"/>
    </source>
</evidence>
<dbReference type="Gene3D" id="1.10.10.2840">
    <property type="entry name" value="PucR C-terminal helix-turn-helix domain"/>
    <property type="match status" value="1"/>
</dbReference>
<dbReference type="Proteomes" id="UP001209083">
    <property type="component" value="Chromosome"/>
</dbReference>
<dbReference type="PANTHER" id="PTHR33744:SF7">
    <property type="entry name" value="PUCR FAMILY TRANSCRIPTIONAL REGULATOR"/>
    <property type="match status" value="1"/>
</dbReference>
<dbReference type="InterPro" id="IPR042070">
    <property type="entry name" value="PucR_C-HTH_sf"/>
</dbReference>
<reference evidence="5 6" key="1">
    <citation type="submission" date="2023-05" db="EMBL/GenBank/DDBJ databases">
        <title>Lithophilousrod everest ZFBP1038 complete genpme.</title>
        <authorList>
            <person name="Tian M."/>
        </authorList>
    </citation>
    <scope>NUCLEOTIDE SEQUENCE [LARGE SCALE GENOMIC DNA]</scope>
    <source>
        <strain evidence="5 6">ZFBP1038</strain>
    </source>
</reference>
<dbReference type="PANTHER" id="PTHR33744">
    <property type="entry name" value="CARBOHYDRATE DIACID REGULATOR"/>
    <property type="match status" value="1"/>
</dbReference>